<reference evidence="1" key="1">
    <citation type="journal article" date="2021" name="Proc. Natl. Acad. Sci. U.S.A.">
        <title>A Catalog of Tens of Thousands of Viruses from Human Metagenomes Reveals Hidden Associations with Chronic Diseases.</title>
        <authorList>
            <person name="Tisza M.J."/>
            <person name="Buck C.B."/>
        </authorList>
    </citation>
    <scope>NUCLEOTIDE SEQUENCE</scope>
    <source>
        <strain evidence="1">CtKXi8</strain>
    </source>
</reference>
<protein>
    <submittedName>
        <fullName evidence="1">Uncharacterized protein</fullName>
    </submittedName>
</protein>
<name>A0A8S5MYK3_9CAUD</name>
<accession>A0A8S5MYK3</accession>
<sequence>MKEPPISRDRRFGGFLYPDQAGGFRADGPEPSASGICSFSLELLDTVKRQ</sequence>
<organism evidence="1">
    <name type="scientific">Siphoviridae sp. ctKXi8</name>
    <dbReference type="NCBI Taxonomy" id="2826244"/>
    <lineage>
        <taxon>Viruses</taxon>
        <taxon>Duplodnaviria</taxon>
        <taxon>Heunggongvirae</taxon>
        <taxon>Uroviricota</taxon>
        <taxon>Caudoviricetes</taxon>
    </lineage>
</organism>
<evidence type="ECO:0000313" key="1">
    <source>
        <dbReference type="EMBL" id="DAD87288.1"/>
    </source>
</evidence>
<proteinExistence type="predicted"/>
<dbReference type="EMBL" id="BK015018">
    <property type="protein sequence ID" value="DAD87288.1"/>
    <property type="molecule type" value="Genomic_DNA"/>
</dbReference>